<evidence type="ECO:0000313" key="1">
    <source>
        <dbReference type="EMBL" id="MPC66535.1"/>
    </source>
</evidence>
<keyword evidence="2" id="KW-1185">Reference proteome</keyword>
<evidence type="ECO:0000313" key="2">
    <source>
        <dbReference type="Proteomes" id="UP000324222"/>
    </source>
</evidence>
<dbReference type="EMBL" id="VSRR010024894">
    <property type="protein sequence ID" value="MPC66535.1"/>
    <property type="molecule type" value="Genomic_DNA"/>
</dbReference>
<proteinExistence type="predicted"/>
<reference evidence="1 2" key="1">
    <citation type="submission" date="2019-05" db="EMBL/GenBank/DDBJ databases">
        <title>Another draft genome of Portunus trituberculatus and its Hox gene families provides insights of decapod evolution.</title>
        <authorList>
            <person name="Jeong J.-H."/>
            <person name="Song I."/>
            <person name="Kim S."/>
            <person name="Choi T."/>
            <person name="Kim D."/>
            <person name="Ryu S."/>
            <person name="Kim W."/>
        </authorList>
    </citation>
    <scope>NUCLEOTIDE SEQUENCE [LARGE SCALE GENOMIC DNA]</scope>
    <source>
        <tissue evidence="1">Muscle</tissue>
    </source>
</reference>
<dbReference type="Proteomes" id="UP000324222">
    <property type="component" value="Unassembled WGS sequence"/>
</dbReference>
<accession>A0A5B7HA47</accession>
<organism evidence="1 2">
    <name type="scientific">Portunus trituberculatus</name>
    <name type="common">Swimming crab</name>
    <name type="synonym">Neptunus trituberculatus</name>
    <dbReference type="NCBI Taxonomy" id="210409"/>
    <lineage>
        <taxon>Eukaryota</taxon>
        <taxon>Metazoa</taxon>
        <taxon>Ecdysozoa</taxon>
        <taxon>Arthropoda</taxon>
        <taxon>Crustacea</taxon>
        <taxon>Multicrustacea</taxon>
        <taxon>Malacostraca</taxon>
        <taxon>Eumalacostraca</taxon>
        <taxon>Eucarida</taxon>
        <taxon>Decapoda</taxon>
        <taxon>Pleocyemata</taxon>
        <taxon>Brachyura</taxon>
        <taxon>Eubrachyura</taxon>
        <taxon>Portunoidea</taxon>
        <taxon>Portunidae</taxon>
        <taxon>Portuninae</taxon>
        <taxon>Portunus</taxon>
    </lineage>
</organism>
<sequence length="105" mass="11453">MSCTTPLLGHHSLPPCRPATLPLPARCSLSGFGMKGTSVQLEGCHCDSRTGVGGAQHFHTCIGEAQCVEVEVKKQRKEWRVCITKRYSFCSAPQPVKPRSEGSKR</sequence>
<dbReference type="AlphaFoldDB" id="A0A5B7HA47"/>
<comment type="caution">
    <text evidence="1">The sequence shown here is derived from an EMBL/GenBank/DDBJ whole genome shotgun (WGS) entry which is preliminary data.</text>
</comment>
<name>A0A5B7HA47_PORTR</name>
<gene>
    <name evidence="1" type="ORF">E2C01_060684</name>
</gene>
<protein>
    <submittedName>
        <fullName evidence="1">Uncharacterized protein</fullName>
    </submittedName>
</protein>